<organism evidence="1 2">
    <name type="scientific">Candidatus Gottesmanbacteria bacterium GW2011_GWB1_49_7</name>
    <dbReference type="NCBI Taxonomy" id="1618448"/>
    <lineage>
        <taxon>Bacteria</taxon>
        <taxon>Candidatus Gottesmaniibacteriota</taxon>
    </lineage>
</organism>
<dbReference type="EMBL" id="LCQD01000029">
    <property type="protein sequence ID" value="KKW10818.1"/>
    <property type="molecule type" value="Genomic_DNA"/>
</dbReference>
<reference evidence="1 2" key="1">
    <citation type="journal article" date="2015" name="Nature">
        <title>rRNA introns, odd ribosomes, and small enigmatic genomes across a large radiation of phyla.</title>
        <authorList>
            <person name="Brown C.T."/>
            <person name="Hug L.A."/>
            <person name="Thomas B.C."/>
            <person name="Sharon I."/>
            <person name="Castelle C.J."/>
            <person name="Singh A."/>
            <person name="Wilkins M.J."/>
            <person name="Williams K.H."/>
            <person name="Banfield J.F."/>
        </authorList>
    </citation>
    <scope>NUCLEOTIDE SEQUENCE [LARGE SCALE GENOMIC DNA]</scope>
</reference>
<protein>
    <submittedName>
        <fullName evidence="1">Large Ala/Glu-rich protein</fullName>
    </submittedName>
</protein>
<sequence>MCQGFGCIVNNNLDVYFCEPDKEGSISHSEILLRLNWPDNDDAFVRRFVRVECMDWTVASFRFDEDQTLPGWAEQNRVEIINRVELISSKIAQALAEYEKVRAQAWAEYEKVRAQAWAEYEKVRDQAWAEYVKVRAPAWAEYEKVRDQAWAEYVIVCAPALAEYEKVRAQALAEYVKVRAPTWAEYVIVCAPAWAEYVKVRAQALAEYEKVCAPAWAAFVSKISTIQGYVPAATAGAAPG</sequence>
<dbReference type="Proteomes" id="UP000034588">
    <property type="component" value="Unassembled WGS sequence"/>
</dbReference>
<dbReference type="AlphaFoldDB" id="A0A0G1VWG2"/>
<proteinExistence type="predicted"/>
<evidence type="ECO:0000313" key="2">
    <source>
        <dbReference type="Proteomes" id="UP000034588"/>
    </source>
</evidence>
<evidence type="ECO:0000313" key="1">
    <source>
        <dbReference type="EMBL" id="KKW10818.1"/>
    </source>
</evidence>
<comment type="caution">
    <text evidence="1">The sequence shown here is derived from an EMBL/GenBank/DDBJ whole genome shotgun (WGS) entry which is preliminary data.</text>
</comment>
<accession>A0A0G1VWG2</accession>
<gene>
    <name evidence="1" type="ORF">UY48_C0029G0005</name>
</gene>
<name>A0A0G1VWG2_9BACT</name>